<sequence length="345" mass="37810">MPCIENSAGHADSESAVCNLAKIPMHDFKPFECNDYAHHTTEEKPNTNDNSGILCHFNDSKDDADLFVFEEKPVLDSYNGTKDNKSEDGLSAVKDDQDLLLHLNLCKEDGESNDNAVKDICMDVGIPLVEKKLIENLNTDTNGIFGEDAQKEALFDEAKNMLDMKIDDLQPAVSDCPISSSLEDNVKESKGTYVEDDLVKPFESRCSSSEEVLNDCQSSEEVIIPGKDESSCDHAAEPELLLEMQTSEDKSPANLLMGPGQDGFADGETSFSSVGPISGLITHSGLAPHPGSISIRSDSSTTSTRSFAFPVLQSEWNSSPVRMSKAERRYGKHKGWRQGLLCCRF</sequence>
<dbReference type="EMBL" id="CAMAPF010000933">
    <property type="protein sequence ID" value="CAH9124010.1"/>
    <property type="molecule type" value="Genomic_DNA"/>
</dbReference>
<evidence type="ECO:0000313" key="2">
    <source>
        <dbReference type="Proteomes" id="UP001152523"/>
    </source>
</evidence>
<dbReference type="PANTHER" id="PTHR33914">
    <property type="entry name" value="18S PRE-RIBOSOMAL ASSEMBLY PROTEIN GAR2-LIKE PROTEIN"/>
    <property type="match status" value="1"/>
</dbReference>
<reference evidence="1" key="1">
    <citation type="submission" date="2022-07" db="EMBL/GenBank/DDBJ databases">
        <authorList>
            <person name="Macas J."/>
            <person name="Novak P."/>
            <person name="Neumann P."/>
        </authorList>
    </citation>
    <scope>NUCLEOTIDE SEQUENCE</scope>
</reference>
<proteinExistence type="predicted"/>
<gene>
    <name evidence="1" type="ORF">CEPIT_LOCUS25665</name>
</gene>
<dbReference type="InterPro" id="IPR040378">
    <property type="entry name" value="BASL"/>
</dbReference>
<evidence type="ECO:0000313" key="1">
    <source>
        <dbReference type="EMBL" id="CAH9124010.1"/>
    </source>
</evidence>
<accession>A0AAV0EJR2</accession>
<keyword evidence="2" id="KW-1185">Reference proteome</keyword>
<organism evidence="1 2">
    <name type="scientific">Cuscuta epithymum</name>
    <dbReference type="NCBI Taxonomy" id="186058"/>
    <lineage>
        <taxon>Eukaryota</taxon>
        <taxon>Viridiplantae</taxon>
        <taxon>Streptophyta</taxon>
        <taxon>Embryophyta</taxon>
        <taxon>Tracheophyta</taxon>
        <taxon>Spermatophyta</taxon>
        <taxon>Magnoliopsida</taxon>
        <taxon>eudicotyledons</taxon>
        <taxon>Gunneridae</taxon>
        <taxon>Pentapetalae</taxon>
        <taxon>asterids</taxon>
        <taxon>lamiids</taxon>
        <taxon>Solanales</taxon>
        <taxon>Convolvulaceae</taxon>
        <taxon>Cuscuteae</taxon>
        <taxon>Cuscuta</taxon>
        <taxon>Cuscuta subgen. Cuscuta</taxon>
    </lineage>
</organism>
<dbReference type="GO" id="GO:0009786">
    <property type="term" value="P:regulation of asymmetric cell division"/>
    <property type="evidence" value="ECO:0007669"/>
    <property type="project" value="InterPro"/>
</dbReference>
<evidence type="ECO:0008006" key="3">
    <source>
        <dbReference type="Google" id="ProtNLM"/>
    </source>
</evidence>
<protein>
    <recommendedName>
        <fullName evidence="3">18S pre-ribosomal assembly protein gar2-related</fullName>
    </recommendedName>
</protein>
<dbReference type="Proteomes" id="UP001152523">
    <property type="component" value="Unassembled WGS sequence"/>
</dbReference>
<dbReference type="AlphaFoldDB" id="A0AAV0EJR2"/>
<comment type="caution">
    <text evidence="1">The sequence shown here is derived from an EMBL/GenBank/DDBJ whole genome shotgun (WGS) entry which is preliminary data.</text>
</comment>
<dbReference type="PANTHER" id="PTHR33914:SF2">
    <property type="entry name" value="OS02G0582100 PROTEIN"/>
    <property type="match status" value="1"/>
</dbReference>
<name>A0AAV0EJR2_9ASTE</name>